<feature type="compositionally biased region" description="Acidic residues" evidence="7">
    <location>
        <begin position="652"/>
        <end position="662"/>
    </location>
</feature>
<evidence type="ECO:0000256" key="5">
    <source>
        <dbReference type="ARBA" id="ARBA00022989"/>
    </source>
</evidence>
<comment type="caution">
    <text evidence="9">The sequence shown here is derived from an EMBL/GenBank/DDBJ whole genome shotgun (WGS) entry which is preliminary data.</text>
</comment>
<dbReference type="AlphaFoldDB" id="A0A9D2HET7"/>
<dbReference type="PANTHER" id="PTHR37937:SF1">
    <property type="entry name" value="CONJUGATIVE TRANSFER: DNA TRANSPORT"/>
    <property type="match status" value="1"/>
</dbReference>
<evidence type="ECO:0000256" key="8">
    <source>
        <dbReference type="SAM" id="Phobius"/>
    </source>
</evidence>
<comment type="subcellular location">
    <subcellularLocation>
        <location evidence="1">Cell membrane</location>
        <topology evidence="1">Multi-pass membrane protein</topology>
    </subcellularLocation>
</comment>
<comment type="similarity">
    <text evidence="2">Belongs to the VirD4/TraG family.</text>
</comment>
<keyword evidence="3" id="KW-1003">Cell membrane</keyword>
<evidence type="ECO:0000256" key="7">
    <source>
        <dbReference type="SAM" id="MobiDB-lite"/>
    </source>
</evidence>
<dbReference type="InterPro" id="IPR027417">
    <property type="entry name" value="P-loop_NTPase"/>
</dbReference>
<evidence type="ECO:0000313" key="9">
    <source>
        <dbReference type="EMBL" id="HJA09189.1"/>
    </source>
</evidence>
<reference evidence="9" key="1">
    <citation type="journal article" date="2021" name="PeerJ">
        <title>Extensive microbial diversity within the chicken gut microbiome revealed by metagenomics and culture.</title>
        <authorList>
            <person name="Gilroy R."/>
            <person name="Ravi A."/>
            <person name="Getino M."/>
            <person name="Pursley I."/>
            <person name="Horton D.L."/>
            <person name="Alikhan N.F."/>
            <person name="Baker D."/>
            <person name="Gharbi K."/>
            <person name="Hall N."/>
            <person name="Watson M."/>
            <person name="Adriaenssens E.M."/>
            <person name="Foster-Nyarko E."/>
            <person name="Jarju S."/>
            <person name="Secka A."/>
            <person name="Antonio M."/>
            <person name="Oren A."/>
            <person name="Chaudhuri R.R."/>
            <person name="La Ragione R."/>
            <person name="Hildebrand F."/>
            <person name="Pallen M.J."/>
        </authorList>
    </citation>
    <scope>NUCLEOTIDE SEQUENCE</scope>
    <source>
        <strain evidence="9">CHK186-16707</strain>
    </source>
</reference>
<gene>
    <name evidence="9" type="ORF">H9962_08390</name>
</gene>
<proteinExistence type="inferred from homology"/>
<dbReference type="EMBL" id="DXAN01000026">
    <property type="protein sequence ID" value="HJA09189.1"/>
    <property type="molecule type" value="Genomic_DNA"/>
</dbReference>
<dbReference type="SUPFAM" id="SSF52540">
    <property type="entry name" value="P-loop containing nucleoside triphosphate hydrolases"/>
    <property type="match status" value="1"/>
</dbReference>
<evidence type="ECO:0000256" key="2">
    <source>
        <dbReference type="ARBA" id="ARBA00008806"/>
    </source>
</evidence>
<dbReference type="GO" id="GO:0005886">
    <property type="term" value="C:plasma membrane"/>
    <property type="evidence" value="ECO:0007669"/>
    <property type="project" value="UniProtKB-SubCell"/>
</dbReference>
<feature type="transmembrane region" description="Helical" evidence="8">
    <location>
        <begin position="48"/>
        <end position="74"/>
    </location>
</feature>
<evidence type="ECO:0000256" key="1">
    <source>
        <dbReference type="ARBA" id="ARBA00004651"/>
    </source>
</evidence>
<dbReference type="InterPro" id="IPR051539">
    <property type="entry name" value="T4SS-coupling_protein"/>
</dbReference>
<dbReference type="CDD" id="cd01127">
    <property type="entry name" value="TrwB_TraG_TraD_VirD4"/>
    <property type="match status" value="1"/>
</dbReference>
<organism evidence="9 10">
    <name type="scientific">Candidatus Mailhella merdigallinarum</name>
    <dbReference type="NCBI Taxonomy" id="2838658"/>
    <lineage>
        <taxon>Bacteria</taxon>
        <taxon>Pseudomonadati</taxon>
        <taxon>Thermodesulfobacteriota</taxon>
        <taxon>Desulfovibrionia</taxon>
        <taxon>Desulfovibrionales</taxon>
        <taxon>Desulfovibrionaceae</taxon>
        <taxon>Mailhella</taxon>
    </lineage>
</organism>
<accession>A0A9D2HET7</accession>
<keyword evidence="4 8" id="KW-0812">Transmembrane</keyword>
<dbReference type="Pfam" id="PF02534">
    <property type="entry name" value="T4SS-DNA_transf"/>
    <property type="match status" value="1"/>
</dbReference>
<dbReference type="PANTHER" id="PTHR37937">
    <property type="entry name" value="CONJUGATIVE TRANSFER: DNA TRANSPORT"/>
    <property type="match status" value="1"/>
</dbReference>
<evidence type="ECO:0000256" key="6">
    <source>
        <dbReference type="ARBA" id="ARBA00023136"/>
    </source>
</evidence>
<dbReference type="InterPro" id="IPR003688">
    <property type="entry name" value="TraG/VirD4"/>
</dbReference>
<dbReference type="Gene3D" id="3.40.50.300">
    <property type="entry name" value="P-loop containing nucleotide triphosphate hydrolases"/>
    <property type="match status" value="1"/>
</dbReference>
<name>A0A9D2HET7_9BACT</name>
<keyword evidence="5 8" id="KW-1133">Transmembrane helix</keyword>
<keyword evidence="6 8" id="KW-0472">Membrane</keyword>
<feature type="transmembrane region" description="Helical" evidence="8">
    <location>
        <begin position="17"/>
        <end position="36"/>
    </location>
</feature>
<evidence type="ECO:0000313" key="10">
    <source>
        <dbReference type="Proteomes" id="UP000824225"/>
    </source>
</evidence>
<feature type="region of interest" description="Disordered" evidence="7">
    <location>
        <begin position="635"/>
        <end position="662"/>
    </location>
</feature>
<protein>
    <submittedName>
        <fullName evidence="9">Type IV secretory system conjugative DNA transfer family protein</fullName>
    </submittedName>
</protein>
<dbReference type="Proteomes" id="UP000824225">
    <property type="component" value="Unassembled WGS sequence"/>
</dbReference>
<reference evidence="9" key="2">
    <citation type="submission" date="2021-04" db="EMBL/GenBank/DDBJ databases">
        <authorList>
            <person name="Gilroy R."/>
        </authorList>
    </citation>
    <scope>NUCLEOTIDE SEQUENCE</scope>
    <source>
        <strain evidence="9">CHK186-16707</strain>
    </source>
</reference>
<sequence length="662" mass="72923">METEYGLRQEREADRRHWWYLAFMLTLALACSWWVSQKTAAALSYHQALGSPLFILPSALGGTPVYAPWSWLVWQSAHPASVTLAQLLDEYGDAAMLAWIVPQLVILGYFAITSLNPKARNDLHGSAHWASLQEVKKTGLLNGRGVFVGSYLVKGKPYALRHDGPEHVLTFAPTRSGKGIGLILPTLLAGWDNGSVLVLDIKGENFALTSGYRASLGHKILRFEPTDETGTATKFNPLEEVRLDAPQAILDAQNIASILIDPDGKGLNNYWDQASFSFLAGAVLHCLLLTRHTERRIASMTDLSLMLASPDRDIHDLYNEMVETDHASIIGELFPTLPEKYRTAMRLFIASSGREMLNKADGEQSGVLGSALVRLSVYRDPVVTDNISRCDFHIRDLVDGDKPLSLYLVLSPGHIDRLRPLIRIIINLLIFRLTEKMEFRGGKTVKPNQRLLLLLDELPALGNLAILERALPYMAGYGLKSYIIVQDVEQLNAAYGQHNSIMANCHIRMAYAPNNMPTAELLSKMVGTTTVVEKKTSLSGSRMGALGHASVSVAETARPLLTPDECGRLPGLQKDEHDRVVGGGDILVFAAGHAPVYGHQIVFFLVPELLKRSLMPPVESSPAFIDAVKKGEAHLPPGMETLPDTSSQFPPEAEEPEYEDLF</sequence>
<feature type="transmembrane region" description="Helical" evidence="8">
    <location>
        <begin position="94"/>
        <end position="112"/>
    </location>
</feature>
<evidence type="ECO:0000256" key="4">
    <source>
        <dbReference type="ARBA" id="ARBA00022692"/>
    </source>
</evidence>
<evidence type="ECO:0000256" key="3">
    <source>
        <dbReference type="ARBA" id="ARBA00022475"/>
    </source>
</evidence>